<comment type="caution">
    <text evidence="1">The sequence shown here is derived from an EMBL/GenBank/DDBJ whole genome shotgun (WGS) entry which is preliminary data.</text>
</comment>
<accession>A0AAV4MV77</accession>
<keyword evidence="2" id="KW-1185">Reference proteome</keyword>
<gene>
    <name evidence="1" type="ORF">CEXT_349921</name>
</gene>
<organism evidence="1 2">
    <name type="scientific">Caerostris extrusa</name>
    <name type="common">Bark spider</name>
    <name type="synonym">Caerostris bankana</name>
    <dbReference type="NCBI Taxonomy" id="172846"/>
    <lineage>
        <taxon>Eukaryota</taxon>
        <taxon>Metazoa</taxon>
        <taxon>Ecdysozoa</taxon>
        <taxon>Arthropoda</taxon>
        <taxon>Chelicerata</taxon>
        <taxon>Arachnida</taxon>
        <taxon>Araneae</taxon>
        <taxon>Araneomorphae</taxon>
        <taxon>Entelegynae</taxon>
        <taxon>Araneoidea</taxon>
        <taxon>Araneidae</taxon>
        <taxon>Caerostris</taxon>
    </lineage>
</organism>
<evidence type="ECO:0000313" key="1">
    <source>
        <dbReference type="EMBL" id="GIX75799.1"/>
    </source>
</evidence>
<evidence type="ECO:0000313" key="2">
    <source>
        <dbReference type="Proteomes" id="UP001054945"/>
    </source>
</evidence>
<dbReference type="Proteomes" id="UP001054945">
    <property type="component" value="Unassembled WGS sequence"/>
</dbReference>
<reference evidence="1 2" key="1">
    <citation type="submission" date="2021-06" db="EMBL/GenBank/DDBJ databases">
        <title>Caerostris extrusa draft genome.</title>
        <authorList>
            <person name="Kono N."/>
            <person name="Arakawa K."/>
        </authorList>
    </citation>
    <scope>NUCLEOTIDE SEQUENCE [LARGE SCALE GENOMIC DNA]</scope>
</reference>
<proteinExistence type="predicted"/>
<sequence>MSGRHQTHSRTLYKIALDFKLQYAGETVDPKLFAKVAIYPEIFVRAAAYPELFLSWGLSVHPIVSRTVASNKLGYLFQPFTSYKSTMKT</sequence>
<protein>
    <submittedName>
        <fullName evidence="1">Uncharacterized protein</fullName>
    </submittedName>
</protein>
<dbReference type="AlphaFoldDB" id="A0AAV4MV77"/>
<dbReference type="EMBL" id="BPLR01002622">
    <property type="protein sequence ID" value="GIX75799.1"/>
    <property type="molecule type" value="Genomic_DNA"/>
</dbReference>
<name>A0AAV4MV77_CAEEX</name>